<accession>A0A0L8H3F0</accession>
<proteinExistence type="predicted"/>
<organism evidence="1">
    <name type="scientific">Octopus bimaculoides</name>
    <name type="common">California two-spotted octopus</name>
    <dbReference type="NCBI Taxonomy" id="37653"/>
    <lineage>
        <taxon>Eukaryota</taxon>
        <taxon>Metazoa</taxon>
        <taxon>Spiralia</taxon>
        <taxon>Lophotrochozoa</taxon>
        <taxon>Mollusca</taxon>
        <taxon>Cephalopoda</taxon>
        <taxon>Coleoidea</taxon>
        <taxon>Octopodiformes</taxon>
        <taxon>Octopoda</taxon>
        <taxon>Incirrata</taxon>
        <taxon>Octopodidae</taxon>
        <taxon>Octopus</taxon>
    </lineage>
</organism>
<evidence type="ECO:0000313" key="1">
    <source>
        <dbReference type="EMBL" id="KOF83295.1"/>
    </source>
</evidence>
<name>A0A0L8H3F0_OCTBM</name>
<dbReference type="EMBL" id="KQ419533">
    <property type="protein sequence ID" value="KOF83295.1"/>
    <property type="molecule type" value="Genomic_DNA"/>
</dbReference>
<sequence>MVARLVKYKIRRIGHITRFEDSRLQTQLIYGELALRKHHQCKLKKRFHHIAKNKLKFLNISTIHWEHLALNGSKWWFTMKKFKKIRITY</sequence>
<protein>
    <submittedName>
        <fullName evidence="1">Uncharacterized protein</fullName>
    </submittedName>
</protein>
<reference evidence="1" key="1">
    <citation type="submission" date="2015-07" db="EMBL/GenBank/DDBJ databases">
        <title>MeaNS - Measles Nucleotide Surveillance Program.</title>
        <authorList>
            <person name="Tran T."/>
            <person name="Druce J."/>
        </authorList>
    </citation>
    <scope>NUCLEOTIDE SEQUENCE</scope>
    <source>
        <strain evidence="1">UCB-OBI-ISO-001</strain>
        <tissue evidence="1">Gonad</tissue>
    </source>
</reference>
<gene>
    <name evidence="1" type="ORF">OCBIM_22024099mg</name>
</gene>
<dbReference type="AlphaFoldDB" id="A0A0L8H3F0"/>